<keyword evidence="5" id="KW-0256">Endoplasmic reticulum</keyword>
<evidence type="ECO:0000313" key="10">
    <source>
        <dbReference type="Proteomes" id="UP001195914"/>
    </source>
</evidence>
<gene>
    <name evidence="9" type="ORF">X943_000329</name>
</gene>
<dbReference type="GO" id="GO:0000139">
    <property type="term" value="C:Golgi membrane"/>
    <property type="evidence" value="ECO:0007669"/>
    <property type="project" value="TreeGrafter"/>
</dbReference>
<evidence type="ECO:0000256" key="5">
    <source>
        <dbReference type="ARBA" id="ARBA00022824"/>
    </source>
</evidence>
<dbReference type="GO" id="GO:0005459">
    <property type="term" value="F:UDP-galactose transmembrane transporter activity"/>
    <property type="evidence" value="ECO:0007669"/>
    <property type="project" value="TreeGrafter"/>
</dbReference>
<comment type="similarity">
    <text evidence="2">Belongs to the nucleotide-sugar transporter family. SLC35B subfamily.</text>
</comment>
<comment type="subcellular location">
    <subcellularLocation>
        <location evidence="1">Endoplasmic reticulum membrane</location>
        <topology evidence="1">Multi-pass membrane protein</topology>
    </subcellularLocation>
</comment>
<dbReference type="PANTHER" id="PTHR10778:SF10">
    <property type="entry name" value="SOLUTE CARRIER FAMILY 35 MEMBER B1"/>
    <property type="match status" value="1"/>
</dbReference>
<reference evidence="9" key="1">
    <citation type="journal article" date="2014" name="Nucleic Acids Res.">
        <title>The evolutionary dynamics of variant antigen genes in Babesia reveal a history of genomic innovation underlying host-parasite interaction.</title>
        <authorList>
            <person name="Jackson A.P."/>
            <person name="Otto T.D."/>
            <person name="Darby A."/>
            <person name="Ramaprasad A."/>
            <person name="Xia D."/>
            <person name="Echaide I.E."/>
            <person name="Farber M."/>
            <person name="Gahlot S."/>
            <person name="Gamble J."/>
            <person name="Gupta D."/>
            <person name="Gupta Y."/>
            <person name="Jackson L."/>
            <person name="Malandrin L."/>
            <person name="Malas T.B."/>
            <person name="Moussa E."/>
            <person name="Nair M."/>
            <person name="Reid A.J."/>
            <person name="Sanders M."/>
            <person name="Sharma J."/>
            <person name="Tracey A."/>
            <person name="Quail M.A."/>
            <person name="Weir W."/>
            <person name="Wastling J.M."/>
            <person name="Hall N."/>
            <person name="Willadsen P."/>
            <person name="Lingelbach K."/>
            <person name="Shiels B."/>
            <person name="Tait A."/>
            <person name="Berriman M."/>
            <person name="Allred D.R."/>
            <person name="Pain A."/>
        </authorList>
    </citation>
    <scope>NUCLEOTIDE SEQUENCE</scope>
    <source>
        <strain evidence="9">1802A</strain>
    </source>
</reference>
<name>A0AAD9GCK3_BABDI</name>
<evidence type="ECO:0000313" key="9">
    <source>
        <dbReference type="EMBL" id="KAK1935909.1"/>
    </source>
</evidence>
<dbReference type="PANTHER" id="PTHR10778">
    <property type="entry name" value="SOLUTE CARRIER FAMILY 35 MEMBER B"/>
    <property type="match status" value="1"/>
</dbReference>
<feature type="transmembrane region" description="Helical" evidence="8">
    <location>
        <begin position="298"/>
        <end position="320"/>
    </location>
</feature>
<dbReference type="AlphaFoldDB" id="A0AAD9GCK3"/>
<feature type="transmembrane region" description="Helical" evidence="8">
    <location>
        <begin position="56"/>
        <end position="76"/>
    </location>
</feature>
<keyword evidence="3" id="KW-0813">Transport</keyword>
<dbReference type="GO" id="GO:0005789">
    <property type="term" value="C:endoplasmic reticulum membrane"/>
    <property type="evidence" value="ECO:0007669"/>
    <property type="project" value="UniProtKB-SubCell"/>
</dbReference>
<dbReference type="Pfam" id="PF08449">
    <property type="entry name" value="UAA"/>
    <property type="match status" value="1"/>
</dbReference>
<evidence type="ECO:0000256" key="4">
    <source>
        <dbReference type="ARBA" id="ARBA00022692"/>
    </source>
</evidence>
<keyword evidence="4 8" id="KW-0812">Transmembrane</keyword>
<dbReference type="GO" id="GO:0005460">
    <property type="term" value="F:UDP-glucose transmembrane transporter activity"/>
    <property type="evidence" value="ECO:0007669"/>
    <property type="project" value="TreeGrafter"/>
</dbReference>
<keyword evidence="6 8" id="KW-1133">Transmembrane helix</keyword>
<dbReference type="EMBL" id="JAHBMH010000044">
    <property type="protein sequence ID" value="KAK1935909.1"/>
    <property type="molecule type" value="Genomic_DNA"/>
</dbReference>
<proteinExistence type="inferred from homology"/>
<feature type="transmembrane region" description="Helical" evidence="8">
    <location>
        <begin position="175"/>
        <end position="193"/>
    </location>
</feature>
<feature type="transmembrane region" description="Helical" evidence="8">
    <location>
        <begin position="144"/>
        <end position="169"/>
    </location>
</feature>
<evidence type="ECO:0000256" key="8">
    <source>
        <dbReference type="SAM" id="Phobius"/>
    </source>
</evidence>
<keyword evidence="7 8" id="KW-0472">Membrane</keyword>
<feature type="transmembrane region" description="Helical" evidence="8">
    <location>
        <begin position="200"/>
        <end position="218"/>
    </location>
</feature>
<keyword evidence="10" id="KW-1185">Reference proteome</keyword>
<comment type="caution">
    <text evidence="9">The sequence shown here is derived from an EMBL/GenBank/DDBJ whole genome shotgun (WGS) entry which is preliminary data.</text>
</comment>
<dbReference type="Proteomes" id="UP001195914">
    <property type="component" value="Unassembled WGS sequence"/>
</dbReference>
<evidence type="ECO:0000256" key="3">
    <source>
        <dbReference type="ARBA" id="ARBA00022448"/>
    </source>
</evidence>
<dbReference type="InterPro" id="IPR037185">
    <property type="entry name" value="EmrE-like"/>
</dbReference>
<dbReference type="SUPFAM" id="SSF103481">
    <property type="entry name" value="Multidrug resistance efflux transporter EmrE"/>
    <property type="match status" value="1"/>
</dbReference>
<organism evidence="9 10">
    <name type="scientific">Babesia divergens</name>
    <dbReference type="NCBI Taxonomy" id="32595"/>
    <lineage>
        <taxon>Eukaryota</taxon>
        <taxon>Sar</taxon>
        <taxon>Alveolata</taxon>
        <taxon>Apicomplexa</taxon>
        <taxon>Aconoidasida</taxon>
        <taxon>Piroplasmida</taxon>
        <taxon>Babesiidae</taxon>
        <taxon>Babesia</taxon>
    </lineage>
</organism>
<evidence type="ECO:0000256" key="1">
    <source>
        <dbReference type="ARBA" id="ARBA00004477"/>
    </source>
</evidence>
<dbReference type="InterPro" id="IPR013657">
    <property type="entry name" value="SCL35B1-4/HUT1"/>
</dbReference>
<feature type="transmembrane region" description="Helical" evidence="8">
    <location>
        <begin position="261"/>
        <end position="283"/>
    </location>
</feature>
<feature type="transmembrane region" description="Helical" evidence="8">
    <location>
        <begin position="96"/>
        <end position="118"/>
    </location>
</feature>
<evidence type="ECO:0000256" key="2">
    <source>
        <dbReference type="ARBA" id="ARBA00010694"/>
    </source>
</evidence>
<protein>
    <submittedName>
        <fullName evidence="9">UDP-galactose transporter</fullName>
    </submittedName>
</protein>
<reference evidence="9" key="2">
    <citation type="submission" date="2021-05" db="EMBL/GenBank/DDBJ databases">
        <authorList>
            <person name="Pain A."/>
        </authorList>
    </citation>
    <scope>NUCLEOTIDE SEQUENCE</scope>
    <source>
        <strain evidence="9">1802A</strain>
    </source>
</reference>
<feature type="transmembrane region" description="Helical" evidence="8">
    <location>
        <begin position="230"/>
        <end position="249"/>
    </location>
</feature>
<sequence length="389" mass="43696">MPDDHSDADMDQSTITPSTFSQNRCCLSGVFSSKMKIAIEAESSKAERRAAMLREVSIACVLFGVVCTCYIVYQYIQELLMRIPVIGSEKFDYPVFLVFTCFAVNLLTTSILMGGMQIKMNRDHKISMSTEQRKTVFDMLDWKIGCLGLLAATSNVLAMTSSLVAIKYIGVPTQIVIKSAKMIPILIGGFILFRKKYPIYDYVAVVAITIWIFMFNYFKPNSKMDGENTPFGLAMCFLSLFMDGVTGPIEDKMLALKDLHPYLLLFILNFFGFPVIMCAALIVEGFTPIRILLDNPQLWGYVVLLSATASIGQVFIILCLKLYGSLYTTLITTIRKIVSSLLSIYMFKHKMSVMQWISMSGTFATLFARQYVKYKFGAKKKGQQEASGH</sequence>
<accession>A0AAD9GCK3</accession>
<evidence type="ECO:0000256" key="7">
    <source>
        <dbReference type="ARBA" id="ARBA00023136"/>
    </source>
</evidence>
<evidence type="ECO:0000256" key="6">
    <source>
        <dbReference type="ARBA" id="ARBA00022989"/>
    </source>
</evidence>